<dbReference type="Proteomes" id="UP000887159">
    <property type="component" value="Unassembled WGS sequence"/>
</dbReference>
<gene>
    <name evidence="2" type="primary">AVEN_228151_1</name>
    <name evidence="2" type="ORF">TNCV_155521</name>
</gene>
<dbReference type="SUPFAM" id="SSF56219">
    <property type="entry name" value="DNase I-like"/>
    <property type="match status" value="1"/>
</dbReference>
<protein>
    <submittedName>
        <fullName evidence="2">Uncharacterized protein</fullName>
    </submittedName>
</protein>
<accession>A0A8X6WHP7</accession>
<feature type="compositionally biased region" description="Polar residues" evidence="1">
    <location>
        <begin position="1"/>
        <end position="16"/>
    </location>
</feature>
<sequence>MNSTPSYANAASTVAQSKKDRIPGLGRGPGLINNLRSPNTLKIAQVNINGISTRATRIKFGQVLGLALIEGAQIIALQETKLKANTFLKIKGYNIFRLDRQNRSGGGLTFLIKNINYQCININRKITDGSNLEIQGIRIIWRGMPLNIFNMYHSPLLRKFNSLVLQDEQAAELLGLPYQKISRLNFAVKDRNVKIRASRIVHGCRSDIQRGTSIFNRDFRVNELEAVISDTTLNKSPGPDSIHGRMIDHFGLSGRQRFLNIINCSWNKGQLPRDWRATIISTKKFGKTDGTSDSYRPIALYNQYCF</sequence>
<feature type="region of interest" description="Disordered" evidence="1">
    <location>
        <begin position="1"/>
        <end position="30"/>
    </location>
</feature>
<evidence type="ECO:0000313" key="3">
    <source>
        <dbReference type="Proteomes" id="UP000887159"/>
    </source>
</evidence>
<comment type="caution">
    <text evidence="2">The sequence shown here is derived from an EMBL/GenBank/DDBJ whole genome shotgun (WGS) entry which is preliminary data.</text>
</comment>
<name>A0A8X6WHP7_TRICX</name>
<dbReference type="Gene3D" id="3.60.10.10">
    <property type="entry name" value="Endonuclease/exonuclease/phosphatase"/>
    <property type="match status" value="1"/>
</dbReference>
<organism evidence="2 3">
    <name type="scientific">Trichonephila clavipes</name>
    <name type="common">Golden silk orbweaver</name>
    <name type="synonym">Nephila clavipes</name>
    <dbReference type="NCBI Taxonomy" id="2585209"/>
    <lineage>
        <taxon>Eukaryota</taxon>
        <taxon>Metazoa</taxon>
        <taxon>Ecdysozoa</taxon>
        <taxon>Arthropoda</taxon>
        <taxon>Chelicerata</taxon>
        <taxon>Arachnida</taxon>
        <taxon>Araneae</taxon>
        <taxon>Araneomorphae</taxon>
        <taxon>Entelegynae</taxon>
        <taxon>Araneoidea</taxon>
        <taxon>Nephilidae</taxon>
        <taxon>Trichonephila</taxon>
    </lineage>
</organism>
<evidence type="ECO:0000256" key="1">
    <source>
        <dbReference type="SAM" id="MobiDB-lite"/>
    </source>
</evidence>
<dbReference type="InterPro" id="IPR052560">
    <property type="entry name" value="RdDP_mobile_element"/>
</dbReference>
<proteinExistence type="predicted"/>
<dbReference type="AlphaFoldDB" id="A0A8X6WHP7"/>
<dbReference type="EMBL" id="BMAU01021429">
    <property type="protein sequence ID" value="GFY34975.1"/>
    <property type="molecule type" value="Genomic_DNA"/>
</dbReference>
<dbReference type="PANTHER" id="PTHR36688">
    <property type="entry name" value="ENDO/EXONUCLEASE/PHOSPHATASE DOMAIN-CONTAINING PROTEIN"/>
    <property type="match status" value="1"/>
</dbReference>
<evidence type="ECO:0000313" key="2">
    <source>
        <dbReference type="EMBL" id="GFY34975.1"/>
    </source>
</evidence>
<reference evidence="2" key="1">
    <citation type="submission" date="2020-08" db="EMBL/GenBank/DDBJ databases">
        <title>Multicomponent nature underlies the extraordinary mechanical properties of spider dragline silk.</title>
        <authorList>
            <person name="Kono N."/>
            <person name="Nakamura H."/>
            <person name="Mori M."/>
            <person name="Yoshida Y."/>
            <person name="Ohtoshi R."/>
            <person name="Malay A.D."/>
            <person name="Moran D.A.P."/>
            <person name="Tomita M."/>
            <person name="Numata K."/>
            <person name="Arakawa K."/>
        </authorList>
    </citation>
    <scope>NUCLEOTIDE SEQUENCE</scope>
</reference>
<dbReference type="PANTHER" id="PTHR36688:SF1">
    <property type="entry name" value="ENDONUCLEASE_EXONUCLEASE_PHOSPHATASE DOMAIN-CONTAINING PROTEIN"/>
    <property type="match status" value="1"/>
</dbReference>
<keyword evidence="3" id="KW-1185">Reference proteome</keyword>
<dbReference type="InterPro" id="IPR036691">
    <property type="entry name" value="Endo/exonu/phosph_ase_sf"/>
</dbReference>